<dbReference type="PANTHER" id="PTHR32071">
    <property type="entry name" value="TRANSCRIPTIONAL REGULATORY PROTEIN"/>
    <property type="match status" value="1"/>
</dbReference>
<keyword evidence="2" id="KW-0067">ATP-binding</keyword>
<evidence type="ECO:0000256" key="6">
    <source>
        <dbReference type="ARBA" id="ARBA00023163"/>
    </source>
</evidence>
<keyword evidence="9" id="KW-1185">Reference proteome</keyword>
<dbReference type="PROSITE" id="PS50045">
    <property type="entry name" value="SIGMA54_INTERACT_4"/>
    <property type="match status" value="1"/>
</dbReference>
<reference evidence="8 9" key="1">
    <citation type="submission" date="2023-07" db="EMBL/GenBank/DDBJ databases">
        <title>Genomic Encyclopedia of Type Strains, Phase IV (KMG-IV): sequencing the most valuable type-strain genomes for metagenomic binning, comparative biology and taxonomic classification.</title>
        <authorList>
            <person name="Goeker M."/>
        </authorList>
    </citation>
    <scope>NUCLEOTIDE SEQUENCE [LARGE SCALE GENOMIC DNA]</scope>
    <source>
        <strain evidence="8 9">B1-1</strain>
    </source>
</reference>
<evidence type="ECO:0000256" key="5">
    <source>
        <dbReference type="ARBA" id="ARBA00023125"/>
    </source>
</evidence>
<evidence type="ECO:0000256" key="2">
    <source>
        <dbReference type="ARBA" id="ARBA00022840"/>
    </source>
</evidence>
<dbReference type="InterPro" id="IPR027417">
    <property type="entry name" value="P-loop_NTPase"/>
</dbReference>
<dbReference type="Pfam" id="PF00158">
    <property type="entry name" value="Sigma54_activat"/>
    <property type="match status" value="1"/>
</dbReference>
<dbReference type="PANTHER" id="PTHR32071:SF77">
    <property type="entry name" value="TRANSCRIPTIONAL REGULATORY PROTEIN"/>
    <property type="match status" value="1"/>
</dbReference>
<dbReference type="EMBL" id="JAUSWJ010000001">
    <property type="protein sequence ID" value="MDQ0516273.1"/>
    <property type="molecule type" value="Genomic_DNA"/>
</dbReference>
<dbReference type="SUPFAM" id="SSF55781">
    <property type="entry name" value="GAF domain-like"/>
    <property type="match status" value="1"/>
</dbReference>
<dbReference type="RefSeq" id="WP_266279814.1">
    <property type="nucleotide sequence ID" value="NZ_JAPKNF010000001.1"/>
</dbReference>
<evidence type="ECO:0000259" key="7">
    <source>
        <dbReference type="PROSITE" id="PS50045"/>
    </source>
</evidence>
<protein>
    <submittedName>
        <fullName evidence="8">Transcriptional regulator of acetoin/glycerol metabolism</fullName>
    </submittedName>
</protein>
<evidence type="ECO:0000256" key="4">
    <source>
        <dbReference type="ARBA" id="ARBA00023015"/>
    </source>
</evidence>
<dbReference type="SMART" id="SM00382">
    <property type="entry name" value="AAA"/>
    <property type="match status" value="1"/>
</dbReference>
<dbReference type="InterPro" id="IPR025662">
    <property type="entry name" value="Sigma_54_int_dom_ATP-bd_1"/>
</dbReference>
<dbReference type="Pfam" id="PF02954">
    <property type="entry name" value="HTH_8"/>
    <property type="match status" value="1"/>
</dbReference>
<evidence type="ECO:0000256" key="1">
    <source>
        <dbReference type="ARBA" id="ARBA00022741"/>
    </source>
</evidence>
<dbReference type="InterPro" id="IPR002197">
    <property type="entry name" value="HTH_Fis"/>
</dbReference>
<dbReference type="SUPFAM" id="SSF52540">
    <property type="entry name" value="P-loop containing nucleoside triphosphate hydrolases"/>
    <property type="match status" value="1"/>
</dbReference>
<dbReference type="Gene3D" id="3.40.50.300">
    <property type="entry name" value="P-loop containing nucleotide triphosphate hydrolases"/>
    <property type="match status" value="1"/>
</dbReference>
<dbReference type="Gene3D" id="3.30.450.40">
    <property type="match status" value="1"/>
</dbReference>
<dbReference type="Gene3D" id="1.10.10.60">
    <property type="entry name" value="Homeodomain-like"/>
    <property type="match status" value="1"/>
</dbReference>
<dbReference type="InterPro" id="IPR002078">
    <property type="entry name" value="Sigma_54_int"/>
</dbReference>
<keyword evidence="6" id="KW-0804">Transcription</keyword>
<dbReference type="Pfam" id="PF01590">
    <property type="entry name" value="GAF"/>
    <property type="match status" value="1"/>
</dbReference>
<dbReference type="InterPro" id="IPR003018">
    <property type="entry name" value="GAF"/>
</dbReference>
<sequence length="639" mass="69075">MATVATADTVQAARRRFFVEGASPEGLVAAPILRSWQRCSSHGLDVGERPRVEPMSLTALREEQERYEILRRITRPEMTALRQEARLTDSVVILTDGDGLVLEMMGDTEFAGRASRVALRPGVDWSETAIGTNAIGTALVERRAIGVHGAEHFFEPHRILTCAAAPIFNPRGQLAGVLDMSGHASVRHVHALGLVRLAVEQIEHRLFERGFETCAILRFHEEADLVGTAREAILVFDGDRLVAGNKRGLSLLKLDWSALDKARLGEILEAVEPSADLRPIRGPDGQILHGRLTPPTQTGPRAVRTTARLPAADTIEPVFDTATLAALDRAIRLVDADVPVLVHGETGAGKEVFARRVHAGSARRAAPFVAVNCAALPESLIESELFGYEEGAFTGARRQGQPGLVRQADRGILFLDEIGDMPLAAQGRLLRVLQERQVRPLGGGAPVPVDFALLCATHRPLAALVEGGSFRQDLYFRIAQYVVELPALRDLADRRGAITRLWSGLGGDAIGVDLGGETLDLLAAHDWPGNFRQLAGLLRAMIALAEPGRPLPVSALPDEIRSRSLPAVRSASPPAEEPMRDGSLSALTLEAMARAVEESGGNVSRAAKKLGIDRSTLYRRLIWRGSGPETRQPARSRAS</sequence>
<dbReference type="PROSITE" id="PS00675">
    <property type="entry name" value="SIGMA54_INTERACT_1"/>
    <property type="match status" value="1"/>
</dbReference>
<proteinExistence type="predicted"/>
<dbReference type="Gene3D" id="1.10.8.60">
    <property type="match status" value="1"/>
</dbReference>
<dbReference type="Pfam" id="PF25601">
    <property type="entry name" value="AAA_lid_14"/>
    <property type="match status" value="1"/>
</dbReference>
<dbReference type="InterPro" id="IPR058031">
    <property type="entry name" value="AAA_lid_NorR"/>
</dbReference>
<evidence type="ECO:0000256" key="3">
    <source>
        <dbReference type="ARBA" id="ARBA00023012"/>
    </source>
</evidence>
<accession>A0ABU0M5S4</accession>
<name>A0ABU0M5S4_9HYPH</name>
<keyword evidence="5" id="KW-0238">DNA-binding</keyword>
<dbReference type="InterPro" id="IPR009057">
    <property type="entry name" value="Homeodomain-like_sf"/>
</dbReference>
<organism evidence="8 9">
    <name type="scientific">Kaistia geumhonensis</name>
    <dbReference type="NCBI Taxonomy" id="410839"/>
    <lineage>
        <taxon>Bacteria</taxon>
        <taxon>Pseudomonadati</taxon>
        <taxon>Pseudomonadota</taxon>
        <taxon>Alphaproteobacteria</taxon>
        <taxon>Hyphomicrobiales</taxon>
        <taxon>Kaistiaceae</taxon>
        <taxon>Kaistia</taxon>
    </lineage>
</organism>
<dbReference type="CDD" id="cd00009">
    <property type="entry name" value="AAA"/>
    <property type="match status" value="1"/>
</dbReference>
<evidence type="ECO:0000313" key="9">
    <source>
        <dbReference type="Proteomes" id="UP001223743"/>
    </source>
</evidence>
<keyword evidence="1" id="KW-0547">Nucleotide-binding</keyword>
<dbReference type="PRINTS" id="PR01590">
    <property type="entry name" value="HTHFIS"/>
</dbReference>
<dbReference type="InterPro" id="IPR029016">
    <property type="entry name" value="GAF-like_dom_sf"/>
</dbReference>
<dbReference type="InterPro" id="IPR003593">
    <property type="entry name" value="AAA+_ATPase"/>
</dbReference>
<feature type="domain" description="Sigma-54 factor interaction" evidence="7">
    <location>
        <begin position="332"/>
        <end position="543"/>
    </location>
</feature>
<dbReference type="SUPFAM" id="SSF46689">
    <property type="entry name" value="Homeodomain-like"/>
    <property type="match status" value="1"/>
</dbReference>
<dbReference type="Proteomes" id="UP001223743">
    <property type="component" value="Unassembled WGS sequence"/>
</dbReference>
<gene>
    <name evidence="8" type="ORF">QO015_001886</name>
</gene>
<evidence type="ECO:0000313" key="8">
    <source>
        <dbReference type="EMBL" id="MDQ0516273.1"/>
    </source>
</evidence>
<comment type="caution">
    <text evidence="8">The sequence shown here is derived from an EMBL/GenBank/DDBJ whole genome shotgun (WGS) entry which is preliminary data.</text>
</comment>
<keyword evidence="3" id="KW-0902">Two-component regulatory system</keyword>
<keyword evidence="4" id="KW-0805">Transcription regulation</keyword>